<proteinExistence type="inferred from homology"/>
<feature type="domain" description="U3 small nucleolar RNA-associated protein 10 N-terminal" evidence="2">
    <location>
        <begin position="221"/>
        <end position="335"/>
    </location>
</feature>
<dbReference type="GO" id="GO:0045943">
    <property type="term" value="P:positive regulation of transcription by RNA polymerase I"/>
    <property type="evidence" value="ECO:0007669"/>
    <property type="project" value="TreeGrafter"/>
</dbReference>
<keyword evidence="1" id="KW-0687">Ribonucleoprotein</keyword>
<dbReference type="Pfam" id="PF12397">
    <property type="entry name" value="U3snoRNP10"/>
    <property type="match status" value="1"/>
</dbReference>
<comment type="subunit">
    <text evidence="1">Component of the ribosomal small subunit (SSU) processome.</text>
</comment>
<protein>
    <recommendedName>
        <fullName evidence="1">U3 small nucleolar RNA-associated protein 10</fullName>
    </recommendedName>
</protein>
<evidence type="ECO:0000313" key="4">
    <source>
        <dbReference type="Proteomes" id="UP000010422"/>
    </source>
</evidence>
<dbReference type="Proteomes" id="UP000010422">
    <property type="component" value="Unassembled WGS sequence"/>
</dbReference>
<dbReference type="GO" id="GO:0032040">
    <property type="term" value="C:small-subunit processome"/>
    <property type="evidence" value="ECO:0007669"/>
    <property type="project" value="TreeGrafter"/>
</dbReference>
<organism evidence="4">
    <name type="scientific">Pneumocystis jirovecii</name>
    <name type="common">Human pneumocystis pneumonia agent</name>
    <dbReference type="NCBI Taxonomy" id="42068"/>
    <lineage>
        <taxon>Eukaryota</taxon>
        <taxon>Fungi</taxon>
        <taxon>Dikarya</taxon>
        <taxon>Ascomycota</taxon>
        <taxon>Taphrinomycotina</taxon>
        <taxon>Pneumocystomycetes</taxon>
        <taxon>Pneumocystaceae</taxon>
        <taxon>Pneumocystis</taxon>
    </lineage>
</organism>
<dbReference type="AlphaFoldDB" id="L0PCH4"/>
<dbReference type="GO" id="GO:0034455">
    <property type="term" value="C:t-UTP complex"/>
    <property type="evidence" value="ECO:0007669"/>
    <property type="project" value="TreeGrafter"/>
</dbReference>
<evidence type="ECO:0000313" key="3">
    <source>
        <dbReference type="EMBL" id="CCJ29335.1"/>
    </source>
</evidence>
<comment type="subcellular location">
    <subcellularLocation>
        <location evidence="1">Nucleus</location>
        <location evidence="1">Nucleolus</location>
    </subcellularLocation>
</comment>
<sequence>MSTLAHQLQTIHQNHLESLDKKKKVISLLFDPSEAADQDLDSIFALAKPKFERFSKTLFSEKSKYIDRFEQTKSENDSLDKCIDTFLSLLAPYFLLRPSIKVLEWLIRKFKIHKKNQDSLLLSIFPYHMHPFFIKILSIIDIPLPTWSFLIPFKNRKTCPTHYIIAKSLSENEILFSMFMNYVQCKVKEKRDYQTLLKFWATCITEAIYIMKKESTNEEIVLSKTLPNIFEGLLLQSSSEYQIANYIIIIAISAYYSLSEKSLIIALTLVSKTLDKTTTNSGLICLAQLAQTREGYKPLPDSVFKSISKLKDINEKLIMIGEKYRSDKLIVGYILCLIENKIKNNDFSLFEELELFLSKARLSKDEFKIIIHTIFLQIIQFKNLPAETKNKISDIIKKFKEDPLFRSILKDISETFKNNIAEIQSILQITIVELPPTISNDIETKQPDLIKKETKIMEKEMSILINTVQNITHDLFFINSNQIFHKAFSIACKYPTGIDILFSCPALQTTFSKLCFLSQIWVSQNSNSNNLEEIAITALKQYQTLISNEQKKNIDYQFFIPKTASKIIHLLANKLEELPSTDFIIYGFNDNMYEILIPNMEECIFDNNYIYKIFNDLFEPNNKKEDISFKLSILKFICSHIISCPFEDVWFKLLKIINNSTEKNILKTKLLLPILKDYQNLNLQEKNKSLVIKELFKIVVKGENGPGTKLLLEITKSNHMEFAIEACQRLSELWKYIKHNIMFEVCKTFIDISEDRNKATYIFNNL</sequence>
<dbReference type="GO" id="GO:0030686">
    <property type="term" value="C:90S preribosome"/>
    <property type="evidence" value="ECO:0007669"/>
    <property type="project" value="TreeGrafter"/>
</dbReference>
<evidence type="ECO:0000256" key="1">
    <source>
        <dbReference type="RuleBase" id="RU367065"/>
    </source>
</evidence>
<dbReference type="InterPro" id="IPR022125">
    <property type="entry name" value="U3snoRNP10_N"/>
</dbReference>
<dbReference type="GO" id="GO:0030515">
    <property type="term" value="F:snoRNA binding"/>
    <property type="evidence" value="ECO:0007669"/>
    <property type="project" value="TreeGrafter"/>
</dbReference>
<reference evidence="3 4" key="1">
    <citation type="journal article" date="2012" name="MBio">
        <title>De novo assembly of the Pneumocystis jirovecii genome from a single bronchoalveolar lavage fluid specimen from a patient.</title>
        <authorList>
            <person name="Cisse O.H."/>
            <person name="Pagni M."/>
            <person name="Hauser P.M."/>
        </authorList>
    </citation>
    <scope>NUCLEOTIDE SEQUENCE [LARGE SCALE GENOMIC DNA]</scope>
    <source>
        <strain evidence="3 4">SE8</strain>
    </source>
</reference>
<accession>L0PCH4</accession>
<evidence type="ECO:0000259" key="2">
    <source>
        <dbReference type="Pfam" id="PF12397"/>
    </source>
</evidence>
<dbReference type="EMBL" id="CAKM01000176">
    <property type="protein sequence ID" value="CCJ29335.1"/>
    <property type="molecule type" value="Genomic_DNA"/>
</dbReference>
<keyword evidence="1" id="KW-0539">Nucleus</keyword>
<dbReference type="VEuPathDB" id="FungiDB:PNEJI1_001900"/>
<dbReference type="GO" id="GO:0000462">
    <property type="term" value="P:maturation of SSU-rRNA from tricistronic rRNA transcript (SSU-rRNA, 5.8S rRNA, LSU-rRNA)"/>
    <property type="evidence" value="ECO:0007669"/>
    <property type="project" value="TreeGrafter"/>
</dbReference>
<dbReference type="STRING" id="1209962.L0PCH4"/>
<dbReference type="PANTHER" id="PTHR13457:SF1">
    <property type="entry name" value="HEAT REPEAT-CONTAINING PROTEIN 1"/>
    <property type="match status" value="1"/>
</dbReference>
<keyword evidence="1" id="KW-0698">rRNA processing</keyword>
<dbReference type="InParanoid" id="L0PCH4"/>
<dbReference type="InterPro" id="IPR040191">
    <property type="entry name" value="UTP10"/>
</dbReference>
<name>L0PCH4_PNEJI</name>
<comment type="function">
    <text evidence="1">Involved in nucleolar processing of pre-18S ribosomal RNA.</text>
</comment>
<keyword evidence="1" id="KW-0690">Ribosome biogenesis</keyword>
<gene>
    <name evidence="3" type="ORF">PNEJI1_001900</name>
</gene>
<comment type="similarity">
    <text evidence="1">Belongs to the HEATR1/UTP10 family.</text>
</comment>
<comment type="caution">
    <text evidence="3">The sequence shown here is derived from an EMBL/GenBank/DDBJ whole genome shotgun (WGS) entry which is preliminary data.</text>
</comment>
<dbReference type="PANTHER" id="PTHR13457">
    <property type="entry name" value="BAP28"/>
    <property type="match status" value="1"/>
</dbReference>